<dbReference type="Pfam" id="PF13193">
    <property type="entry name" value="AMP-binding_C"/>
    <property type="match status" value="1"/>
</dbReference>
<organism evidence="3 4">
    <name type="scientific">Fonsecaea monophora</name>
    <dbReference type="NCBI Taxonomy" id="254056"/>
    <lineage>
        <taxon>Eukaryota</taxon>
        <taxon>Fungi</taxon>
        <taxon>Dikarya</taxon>
        <taxon>Ascomycota</taxon>
        <taxon>Pezizomycotina</taxon>
        <taxon>Eurotiomycetes</taxon>
        <taxon>Chaetothyriomycetidae</taxon>
        <taxon>Chaetothyriales</taxon>
        <taxon>Herpotrichiellaceae</taxon>
        <taxon>Fonsecaea</taxon>
    </lineage>
</organism>
<dbReference type="Gene3D" id="3.40.50.12780">
    <property type="entry name" value="N-terminal domain of ligase-like"/>
    <property type="match status" value="1"/>
</dbReference>
<evidence type="ECO:0000259" key="2">
    <source>
        <dbReference type="Pfam" id="PF13193"/>
    </source>
</evidence>
<accession>A0A177F2Q7</accession>
<dbReference type="PANTHER" id="PTHR24096:SF424">
    <property type="entry name" value="ACETYL-COA SYNTHETASE-LIKE PROTEIN-RELATED"/>
    <property type="match status" value="1"/>
</dbReference>
<dbReference type="InterPro" id="IPR025110">
    <property type="entry name" value="AMP-bd_C"/>
</dbReference>
<feature type="domain" description="AMP-dependent synthetase/ligase" evidence="1">
    <location>
        <begin position="41"/>
        <end position="432"/>
    </location>
</feature>
<dbReference type="PANTHER" id="PTHR24096">
    <property type="entry name" value="LONG-CHAIN-FATTY-ACID--COA LIGASE"/>
    <property type="match status" value="1"/>
</dbReference>
<protein>
    <recommendedName>
        <fullName evidence="5">AMP-dependent synthetase/ligase domain-containing protein</fullName>
    </recommendedName>
</protein>
<dbReference type="GO" id="GO:0016405">
    <property type="term" value="F:CoA-ligase activity"/>
    <property type="evidence" value="ECO:0007669"/>
    <property type="project" value="TreeGrafter"/>
</dbReference>
<dbReference type="Pfam" id="PF00501">
    <property type="entry name" value="AMP-binding"/>
    <property type="match status" value="1"/>
</dbReference>
<dbReference type="OrthoDB" id="6509636at2759"/>
<feature type="domain" description="AMP-binding enzyme C-terminal" evidence="2">
    <location>
        <begin position="486"/>
        <end position="562"/>
    </location>
</feature>
<comment type="caution">
    <text evidence="3">The sequence shown here is derived from an EMBL/GenBank/DDBJ whole genome shotgun (WGS) entry which is preliminary data.</text>
</comment>
<gene>
    <name evidence="3" type="ORF">AYO21_07977</name>
</gene>
<dbReference type="InterPro" id="IPR042099">
    <property type="entry name" value="ANL_N_sf"/>
</dbReference>
<dbReference type="InterPro" id="IPR020845">
    <property type="entry name" value="AMP-binding_CS"/>
</dbReference>
<dbReference type="InterPro" id="IPR045851">
    <property type="entry name" value="AMP-bd_C_sf"/>
</dbReference>
<name>A0A177F2Q7_9EURO</name>
<evidence type="ECO:0000313" key="3">
    <source>
        <dbReference type="EMBL" id="OAG37871.1"/>
    </source>
</evidence>
<evidence type="ECO:0000259" key="1">
    <source>
        <dbReference type="Pfam" id="PF00501"/>
    </source>
</evidence>
<proteinExistence type="predicted"/>
<evidence type="ECO:0000313" key="4">
    <source>
        <dbReference type="Proteomes" id="UP000077002"/>
    </source>
</evidence>
<keyword evidence="4" id="KW-1185">Reference proteome</keyword>
<evidence type="ECO:0008006" key="5">
    <source>
        <dbReference type="Google" id="ProtNLM"/>
    </source>
</evidence>
<dbReference type="RefSeq" id="XP_022509823.1">
    <property type="nucleotide sequence ID" value="XM_022657929.1"/>
</dbReference>
<dbReference type="PROSITE" id="PS00455">
    <property type="entry name" value="AMP_BINDING"/>
    <property type="match status" value="1"/>
</dbReference>
<dbReference type="EMBL" id="LVKK01000065">
    <property type="protein sequence ID" value="OAG37871.1"/>
    <property type="molecule type" value="Genomic_DNA"/>
</dbReference>
<reference evidence="3 4" key="1">
    <citation type="submission" date="2016-03" db="EMBL/GenBank/DDBJ databases">
        <title>Draft genome sequence of the Fonsecaea monophora CBS 269.37.</title>
        <authorList>
            <person name="Bombassaro A."/>
            <person name="Vinicius W.A."/>
            <person name="De Hoog S."/>
            <person name="Sun J."/>
            <person name="Souza E.M."/>
            <person name="Raittz R.T."/>
            <person name="Costa F."/>
            <person name="Leao A.C."/>
            <person name="Tadra-Sfeir M.Z."/>
            <person name="Baura V."/>
            <person name="Balsanelli E."/>
            <person name="Pedrosa F.O."/>
            <person name="Moreno L.F."/>
            <person name="Steffens M.B."/>
            <person name="Xi L."/>
            <person name="Bocca A.L."/>
            <person name="Felipe M.S."/>
            <person name="Teixeira M."/>
            <person name="Telles Filho F.Q."/>
            <person name="Azevedo C.M."/>
            <person name="Gomes R."/>
            <person name="Vicente V.A."/>
        </authorList>
    </citation>
    <scope>NUCLEOTIDE SEQUENCE [LARGE SCALE GENOMIC DNA]</scope>
    <source>
        <strain evidence="3 4">CBS 269.37</strain>
    </source>
</reference>
<dbReference type="AlphaFoldDB" id="A0A177F2Q7"/>
<dbReference type="SUPFAM" id="SSF56801">
    <property type="entry name" value="Acetyl-CoA synthetase-like"/>
    <property type="match status" value="1"/>
</dbReference>
<dbReference type="Gene3D" id="3.30.300.30">
    <property type="match status" value="1"/>
</dbReference>
<dbReference type="GeneID" id="34603129"/>
<sequence>MARTYECPYSLEIPVQDVASFIFTAGTPESRRQPQYFDAEKPERNYSLQQAEVWVRRIAKGLQDLGLQADDKVFLCSANSLYFPVLLWAVMASGCVFSGCSPNASVSGKSRLTPFPFRLFPLNDCDAELVLANAASMAKVQEAVRKVGRPGLRVYEFTEPDIPDSAGSGVTPWTDFWASESRISGWDWPKLDTKEKAMAKTAVVNYSSGTTGLPKGVELSHYNLISNSAQNLFKRQLVADTPAGLARKSRLDSAGERWLAPFPMFHAYGQNYYCLNAARCGAKVFVMGKYDLERWLTYLDIYRINFLTGTPTVFASLTKYPHPEKFNLKAVESVISGSAPLSAEIGQLVAKRYLRPGIVVKQGWGMTESTCTATGFAQDDEDDGASIGWLSSNMSAKIVPIPGRDFGPSEVTKRYPVGEIWLAGPNIMKGYYKKPRETAATIVNEDGKRWLRTGDIGYVNDQGRFYIIDRLKELIKVKGFQVAPAEIEQMLLLHPSVADAAVVGFKMNNGEYPKGYVVKKQQARDVTAEELQDFIKARLSKVKWLTAGVEFINAIPRNNTGKIERRKLNSGDGSSMTPKL</sequence>
<dbReference type="Proteomes" id="UP000077002">
    <property type="component" value="Unassembled WGS sequence"/>
</dbReference>
<dbReference type="InterPro" id="IPR000873">
    <property type="entry name" value="AMP-dep_synth/lig_dom"/>
</dbReference>